<protein>
    <submittedName>
        <fullName evidence="2">Uncharacterized protein</fullName>
    </submittedName>
</protein>
<evidence type="ECO:0000256" key="1">
    <source>
        <dbReference type="SAM" id="MobiDB-lite"/>
    </source>
</evidence>
<proteinExistence type="predicted"/>
<gene>
    <name evidence="2" type="ORF">Acy02nite_89180</name>
</gene>
<evidence type="ECO:0000313" key="2">
    <source>
        <dbReference type="EMBL" id="GID71037.1"/>
    </source>
</evidence>
<name>A0A919ITK0_9ACTN</name>
<evidence type="ECO:0000313" key="3">
    <source>
        <dbReference type="Proteomes" id="UP000619479"/>
    </source>
</evidence>
<comment type="caution">
    <text evidence="2">The sequence shown here is derived from an EMBL/GenBank/DDBJ whole genome shotgun (WGS) entry which is preliminary data.</text>
</comment>
<organism evidence="2 3">
    <name type="scientific">Actinoplanes cyaneus</name>
    <dbReference type="NCBI Taxonomy" id="52696"/>
    <lineage>
        <taxon>Bacteria</taxon>
        <taxon>Bacillati</taxon>
        <taxon>Actinomycetota</taxon>
        <taxon>Actinomycetes</taxon>
        <taxon>Micromonosporales</taxon>
        <taxon>Micromonosporaceae</taxon>
        <taxon>Actinoplanes</taxon>
    </lineage>
</organism>
<sequence>MLVGQVSGFGDQVDQLIALVGQPVTIGGAVQTSRAVEQVCRDLCQRNWQIAQCGTQLLGAVSPIRRCGQPGPQVGQRLSGAVQADLYQVTTVADERGVTAAGSDYDPAPRSVRGPQAVQDGGFS</sequence>
<dbReference type="AlphaFoldDB" id="A0A919ITK0"/>
<feature type="region of interest" description="Disordered" evidence="1">
    <location>
        <begin position="99"/>
        <end position="124"/>
    </location>
</feature>
<reference evidence="2" key="1">
    <citation type="submission" date="2021-01" db="EMBL/GenBank/DDBJ databases">
        <title>Whole genome shotgun sequence of Actinoplanes cyaneus NBRC 14990.</title>
        <authorList>
            <person name="Komaki H."/>
            <person name="Tamura T."/>
        </authorList>
    </citation>
    <scope>NUCLEOTIDE SEQUENCE</scope>
    <source>
        <strain evidence="2">NBRC 14990</strain>
    </source>
</reference>
<dbReference type="Proteomes" id="UP000619479">
    <property type="component" value="Unassembled WGS sequence"/>
</dbReference>
<accession>A0A919ITK0</accession>
<dbReference type="EMBL" id="BOMH01000093">
    <property type="protein sequence ID" value="GID71037.1"/>
    <property type="molecule type" value="Genomic_DNA"/>
</dbReference>
<keyword evidence="3" id="KW-1185">Reference proteome</keyword>